<dbReference type="EC" id="3.1.4.46" evidence="2"/>
<dbReference type="Pfam" id="PF03009">
    <property type="entry name" value="GDPD"/>
    <property type="match status" value="1"/>
</dbReference>
<dbReference type="PROSITE" id="PS51704">
    <property type="entry name" value="GP_PDE"/>
    <property type="match status" value="1"/>
</dbReference>
<evidence type="ECO:0000256" key="5">
    <source>
        <dbReference type="ARBA" id="ARBA00022801"/>
    </source>
</evidence>
<feature type="domain" description="GP-PDE" evidence="7">
    <location>
        <begin position="33"/>
        <end position="366"/>
    </location>
</feature>
<proteinExistence type="inferred from homology"/>
<dbReference type="CDD" id="cd08602">
    <property type="entry name" value="GDPD_ScGlpQ1_like"/>
    <property type="match status" value="1"/>
</dbReference>
<evidence type="ECO:0000259" key="7">
    <source>
        <dbReference type="PROSITE" id="PS51704"/>
    </source>
</evidence>
<evidence type="ECO:0000256" key="3">
    <source>
        <dbReference type="ARBA" id="ARBA00022729"/>
    </source>
</evidence>
<gene>
    <name evidence="8" type="ORF">PBT88_08155</name>
</gene>
<keyword evidence="5" id="KW-0378">Hydrolase</keyword>
<dbReference type="RefSeq" id="WP_270078699.1">
    <property type="nucleotide sequence ID" value="NZ_CP115174.1"/>
</dbReference>
<dbReference type="Proteomes" id="UP001210865">
    <property type="component" value="Chromosome"/>
</dbReference>
<dbReference type="InterPro" id="IPR030395">
    <property type="entry name" value="GP_PDE_dom"/>
</dbReference>
<evidence type="ECO:0000256" key="2">
    <source>
        <dbReference type="ARBA" id="ARBA00012247"/>
    </source>
</evidence>
<comment type="catalytic activity">
    <reaction evidence="6">
        <text>a sn-glycero-3-phosphodiester + H2O = an alcohol + sn-glycerol 3-phosphate + H(+)</text>
        <dbReference type="Rhea" id="RHEA:12969"/>
        <dbReference type="ChEBI" id="CHEBI:15377"/>
        <dbReference type="ChEBI" id="CHEBI:15378"/>
        <dbReference type="ChEBI" id="CHEBI:30879"/>
        <dbReference type="ChEBI" id="CHEBI:57597"/>
        <dbReference type="ChEBI" id="CHEBI:83408"/>
        <dbReference type="EC" id="3.1.4.46"/>
    </reaction>
</comment>
<evidence type="ECO:0000256" key="6">
    <source>
        <dbReference type="ARBA" id="ARBA00047512"/>
    </source>
</evidence>
<keyword evidence="9" id="KW-1185">Reference proteome</keyword>
<accession>A0ABY7NRB2</accession>
<name>A0ABY7NRB2_9SPHN</name>
<keyword evidence="3" id="KW-0732">Signal</keyword>
<dbReference type="PANTHER" id="PTHR43620:SF7">
    <property type="entry name" value="GLYCEROPHOSPHODIESTER PHOSPHODIESTERASE GDPD5-RELATED"/>
    <property type="match status" value="1"/>
</dbReference>
<dbReference type="SUPFAM" id="SSF51695">
    <property type="entry name" value="PLC-like phosphodiesterases"/>
    <property type="match status" value="1"/>
</dbReference>
<evidence type="ECO:0000256" key="4">
    <source>
        <dbReference type="ARBA" id="ARBA00022798"/>
    </source>
</evidence>
<evidence type="ECO:0000256" key="1">
    <source>
        <dbReference type="ARBA" id="ARBA00007277"/>
    </source>
</evidence>
<protein>
    <recommendedName>
        <fullName evidence="2">glycerophosphodiester phosphodiesterase</fullName>
        <ecNumber evidence="2">3.1.4.46</ecNumber>
    </recommendedName>
</protein>
<dbReference type="PROSITE" id="PS51318">
    <property type="entry name" value="TAT"/>
    <property type="match status" value="1"/>
</dbReference>
<keyword evidence="4" id="KW-0319">Glycerol metabolism</keyword>
<evidence type="ECO:0000313" key="8">
    <source>
        <dbReference type="EMBL" id="WBO24070.1"/>
    </source>
</evidence>
<dbReference type="PANTHER" id="PTHR43620">
    <property type="entry name" value="GLYCEROPHOSPHORYL DIESTER PHOSPHODIESTERASE"/>
    <property type="match status" value="1"/>
</dbReference>
<sequence>MMQLTRRESLGAGAALLAATSTAARAVPTAKRIEIFGHRGASALRPEHTLASYAKAVEDGADFIEPDLVISKDGVLIIRHENNIAETTDVAKHPEFADRKTEKTVDGQKQVGWFVEDFTLAELKTLRAIERLPQLRPQNAAMDGWFDIVTWYEMIDFAAALSLARGRTIGLVPELKHSTYFQSIGMPLEDRFLATLAQHDYVRRCPLVIQSFEIANLKYLRSKLGRPANVRLMQLTEGVMPDLRPADVVKAGGTLTFQQMMEPAGLAEIKRYADILAPDTRTIIPLGPDKKMVAPSPVTADAHRAGLVVMPWTFRPENYFLAADFQNGAGPAARNPAGSIAEIRACLRAGIDGFFTDDPGIGRQAIGTSETALRS</sequence>
<comment type="similarity">
    <text evidence="1">Belongs to the glycerophosphoryl diester phosphodiesterase family.</text>
</comment>
<organism evidence="8 9">
    <name type="scientific">Sphingomonas abietis</name>
    <dbReference type="NCBI Taxonomy" id="3012344"/>
    <lineage>
        <taxon>Bacteria</taxon>
        <taxon>Pseudomonadati</taxon>
        <taxon>Pseudomonadota</taxon>
        <taxon>Alphaproteobacteria</taxon>
        <taxon>Sphingomonadales</taxon>
        <taxon>Sphingomonadaceae</taxon>
        <taxon>Sphingomonas</taxon>
    </lineage>
</organism>
<dbReference type="Gene3D" id="3.20.20.190">
    <property type="entry name" value="Phosphatidylinositol (PI) phosphodiesterase"/>
    <property type="match status" value="1"/>
</dbReference>
<dbReference type="InterPro" id="IPR006311">
    <property type="entry name" value="TAT_signal"/>
</dbReference>
<evidence type="ECO:0000313" key="9">
    <source>
        <dbReference type="Proteomes" id="UP001210865"/>
    </source>
</evidence>
<reference evidence="8 9" key="1">
    <citation type="submission" date="2022-12" db="EMBL/GenBank/DDBJ databases">
        <title>Sphingomonas abieness sp. nov., an endophytic bacterium isolated from Abies koreana.</title>
        <authorList>
            <person name="Jiang L."/>
            <person name="Lee J."/>
        </authorList>
    </citation>
    <scope>NUCLEOTIDE SEQUENCE [LARGE SCALE GENOMIC DNA]</scope>
    <source>
        <strain evidence="9">PAMB 00755</strain>
    </source>
</reference>
<dbReference type="InterPro" id="IPR017946">
    <property type="entry name" value="PLC-like_Pdiesterase_TIM-brl"/>
</dbReference>
<dbReference type="EMBL" id="CP115174">
    <property type="protein sequence ID" value="WBO24070.1"/>
    <property type="molecule type" value="Genomic_DNA"/>
</dbReference>